<accession>A0ABD2YAG6</accession>
<gene>
    <name evidence="3" type="ORF">ACH5RR_037296</name>
</gene>
<dbReference type="Gene3D" id="1.25.40.20">
    <property type="entry name" value="Ankyrin repeat-containing domain"/>
    <property type="match status" value="1"/>
</dbReference>
<dbReference type="SMART" id="SM00248">
    <property type="entry name" value="ANK"/>
    <property type="match status" value="1"/>
</dbReference>
<feature type="repeat" description="ANK" evidence="1">
    <location>
        <begin position="80"/>
        <end position="112"/>
    </location>
</feature>
<dbReference type="InterPro" id="IPR002110">
    <property type="entry name" value="Ankyrin_rpt"/>
</dbReference>
<dbReference type="Proteomes" id="UP001630127">
    <property type="component" value="Unassembled WGS sequence"/>
</dbReference>
<dbReference type="AlphaFoldDB" id="A0ABD2YAG6"/>
<evidence type="ECO:0000256" key="2">
    <source>
        <dbReference type="SAM" id="MobiDB-lite"/>
    </source>
</evidence>
<dbReference type="SUPFAM" id="SSF48403">
    <property type="entry name" value="Ankyrin repeat"/>
    <property type="match status" value="1"/>
</dbReference>
<dbReference type="Pfam" id="PF12796">
    <property type="entry name" value="Ank_2"/>
    <property type="match status" value="1"/>
</dbReference>
<feature type="region of interest" description="Disordered" evidence="2">
    <location>
        <begin position="1"/>
        <end position="42"/>
    </location>
</feature>
<protein>
    <submittedName>
        <fullName evidence="3">Uncharacterized protein</fullName>
    </submittedName>
</protein>
<dbReference type="InterPro" id="IPR036770">
    <property type="entry name" value="Ankyrin_rpt-contain_sf"/>
</dbReference>
<dbReference type="InterPro" id="IPR039323">
    <property type="entry name" value="ANKRD_45/46/60"/>
</dbReference>
<dbReference type="EMBL" id="JBJUIK010000015">
    <property type="protein sequence ID" value="KAL3502847.1"/>
    <property type="molecule type" value="Genomic_DNA"/>
</dbReference>
<reference evidence="3 4" key="1">
    <citation type="submission" date="2024-11" db="EMBL/GenBank/DDBJ databases">
        <title>A near-complete genome assembly of Cinchona calisaya.</title>
        <authorList>
            <person name="Lian D.C."/>
            <person name="Zhao X.W."/>
            <person name="Wei L."/>
        </authorList>
    </citation>
    <scope>NUCLEOTIDE SEQUENCE [LARGE SCALE GENOMIC DNA]</scope>
    <source>
        <tissue evidence="3">Nenye</tissue>
    </source>
</reference>
<evidence type="ECO:0000313" key="4">
    <source>
        <dbReference type="Proteomes" id="UP001630127"/>
    </source>
</evidence>
<dbReference type="PROSITE" id="PS50297">
    <property type="entry name" value="ANK_REP_REGION"/>
    <property type="match status" value="1"/>
</dbReference>
<comment type="caution">
    <text evidence="3">The sequence shown here is derived from an EMBL/GenBank/DDBJ whole genome shotgun (WGS) entry which is preliminary data.</text>
</comment>
<dbReference type="PROSITE" id="PS50088">
    <property type="entry name" value="ANK_REPEAT"/>
    <property type="match status" value="1"/>
</dbReference>
<proteinExistence type="predicted"/>
<dbReference type="PANTHER" id="PTHR22677">
    <property type="entry name" value="ANKYRIN REPEAT DOMAIN-CONTAINING PROTEIN 60"/>
    <property type="match status" value="1"/>
</dbReference>
<organism evidence="3 4">
    <name type="scientific">Cinchona calisaya</name>
    <dbReference type="NCBI Taxonomy" id="153742"/>
    <lineage>
        <taxon>Eukaryota</taxon>
        <taxon>Viridiplantae</taxon>
        <taxon>Streptophyta</taxon>
        <taxon>Embryophyta</taxon>
        <taxon>Tracheophyta</taxon>
        <taxon>Spermatophyta</taxon>
        <taxon>Magnoliopsida</taxon>
        <taxon>eudicotyledons</taxon>
        <taxon>Gunneridae</taxon>
        <taxon>Pentapetalae</taxon>
        <taxon>asterids</taxon>
        <taxon>lamiids</taxon>
        <taxon>Gentianales</taxon>
        <taxon>Rubiaceae</taxon>
        <taxon>Cinchonoideae</taxon>
        <taxon>Cinchoneae</taxon>
        <taxon>Cinchona</taxon>
    </lineage>
</organism>
<dbReference type="PANTHER" id="PTHR22677:SF4">
    <property type="entry name" value="USHER SYNDROME TYPE-1G PROTEIN-LIKE PROTEIN"/>
    <property type="match status" value="1"/>
</dbReference>
<feature type="compositionally biased region" description="Polar residues" evidence="2">
    <location>
        <begin position="1"/>
        <end position="17"/>
    </location>
</feature>
<name>A0ABD2YAG6_9GENT</name>
<keyword evidence="1" id="KW-0040">ANK repeat</keyword>
<sequence>MESKSQQRFALGRQSSLAPERKTDDVMVSSGGDDDEAEGVGGGVIVDPGVRLMYMANEGDVDGIQEVLDSGTSVNFRDIDGRTALHVAACQGQGDVVQLLLRRGAEVDVKDRWGSTMLFITKIMMSSSFWRLMEQNLRWLLCTCKMLVKFQSMKLIHKNLILATVLI</sequence>
<evidence type="ECO:0000313" key="3">
    <source>
        <dbReference type="EMBL" id="KAL3502847.1"/>
    </source>
</evidence>
<evidence type="ECO:0000256" key="1">
    <source>
        <dbReference type="PROSITE-ProRule" id="PRU00023"/>
    </source>
</evidence>
<keyword evidence="4" id="KW-1185">Reference proteome</keyword>